<accession>A0A6J5LLG5</accession>
<feature type="region of interest" description="Disordered" evidence="1">
    <location>
        <begin position="15"/>
        <end position="40"/>
    </location>
</feature>
<proteinExistence type="predicted"/>
<feature type="compositionally biased region" description="Pro residues" evidence="1">
    <location>
        <begin position="25"/>
        <end position="36"/>
    </location>
</feature>
<reference evidence="2" key="1">
    <citation type="submission" date="2020-04" db="EMBL/GenBank/DDBJ databases">
        <authorList>
            <person name="Chiriac C."/>
            <person name="Salcher M."/>
            <person name="Ghai R."/>
            <person name="Kavagutti S V."/>
        </authorList>
    </citation>
    <scope>NUCLEOTIDE SEQUENCE</scope>
</reference>
<evidence type="ECO:0000313" key="3">
    <source>
        <dbReference type="EMBL" id="CAB4191484.1"/>
    </source>
</evidence>
<sequence>MERWYRHNITTVDAKGKTITTPTLMPTPPEPDPDNPNAPVHSEWVAVMRNQTK</sequence>
<name>A0A6J5LLG5_9CAUD</name>
<dbReference type="EMBL" id="LR796291">
    <property type="protein sequence ID" value="CAB4135041.1"/>
    <property type="molecule type" value="Genomic_DNA"/>
</dbReference>
<gene>
    <name evidence="3" type="ORF">UFOVP1226_46</name>
    <name evidence="2" type="ORF">UFOVP278_51</name>
</gene>
<protein>
    <submittedName>
        <fullName evidence="2">Uncharacterized protein</fullName>
    </submittedName>
</protein>
<evidence type="ECO:0000256" key="1">
    <source>
        <dbReference type="SAM" id="MobiDB-lite"/>
    </source>
</evidence>
<evidence type="ECO:0000313" key="2">
    <source>
        <dbReference type="EMBL" id="CAB4135041.1"/>
    </source>
</evidence>
<organism evidence="2">
    <name type="scientific">uncultured Caudovirales phage</name>
    <dbReference type="NCBI Taxonomy" id="2100421"/>
    <lineage>
        <taxon>Viruses</taxon>
        <taxon>Duplodnaviria</taxon>
        <taxon>Heunggongvirae</taxon>
        <taxon>Uroviricota</taxon>
        <taxon>Caudoviricetes</taxon>
        <taxon>Peduoviridae</taxon>
        <taxon>Maltschvirus</taxon>
        <taxon>Maltschvirus maltsch</taxon>
    </lineage>
</organism>
<dbReference type="EMBL" id="LR797174">
    <property type="protein sequence ID" value="CAB4191484.1"/>
    <property type="molecule type" value="Genomic_DNA"/>
</dbReference>